<evidence type="ECO:0000256" key="2">
    <source>
        <dbReference type="ARBA" id="ARBA00022475"/>
    </source>
</evidence>
<feature type="transmembrane region" description="Helical" evidence="6">
    <location>
        <begin position="132"/>
        <end position="157"/>
    </location>
</feature>
<evidence type="ECO:0000256" key="5">
    <source>
        <dbReference type="ARBA" id="ARBA00023136"/>
    </source>
</evidence>
<feature type="transmembrane region" description="Helical" evidence="6">
    <location>
        <begin position="45"/>
        <end position="67"/>
    </location>
</feature>
<evidence type="ECO:0000313" key="8">
    <source>
        <dbReference type="EMBL" id="RID92429.1"/>
    </source>
</evidence>
<keyword evidence="2" id="KW-1003">Cell membrane</keyword>
<comment type="caution">
    <text evidence="8">The sequence shown here is derived from an EMBL/GenBank/DDBJ whole genome shotgun (WGS) entry which is preliminary data.</text>
</comment>
<feature type="domain" description="VTT" evidence="7">
    <location>
        <begin position="31"/>
        <end position="151"/>
    </location>
</feature>
<organism evidence="8 9">
    <name type="scientific">Gemmobacter lutimaris</name>
    <dbReference type="NCBI Taxonomy" id="2306023"/>
    <lineage>
        <taxon>Bacteria</taxon>
        <taxon>Pseudomonadati</taxon>
        <taxon>Pseudomonadota</taxon>
        <taxon>Alphaproteobacteria</taxon>
        <taxon>Rhodobacterales</taxon>
        <taxon>Paracoccaceae</taxon>
        <taxon>Gemmobacter</taxon>
    </lineage>
</organism>
<evidence type="ECO:0000259" key="7">
    <source>
        <dbReference type="Pfam" id="PF09335"/>
    </source>
</evidence>
<evidence type="ECO:0000256" key="3">
    <source>
        <dbReference type="ARBA" id="ARBA00022692"/>
    </source>
</evidence>
<dbReference type="Proteomes" id="UP000266649">
    <property type="component" value="Unassembled WGS sequence"/>
</dbReference>
<dbReference type="GO" id="GO:0005886">
    <property type="term" value="C:plasma membrane"/>
    <property type="evidence" value="ECO:0007669"/>
    <property type="project" value="UniProtKB-SubCell"/>
</dbReference>
<proteinExistence type="predicted"/>
<dbReference type="EMBL" id="QXXQ01000003">
    <property type="protein sequence ID" value="RID92429.1"/>
    <property type="molecule type" value="Genomic_DNA"/>
</dbReference>
<dbReference type="RefSeq" id="WP_119134108.1">
    <property type="nucleotide sequence ID" value="NZ_QXXQ01000003.1"/>
</dbReference>
<keyword evidence="3 6" id="KW-0812">Transmembrane</keyword>
<keyword evidence="9" id="KW-1185">Reference proteome</keyword>
<name>A0A398BNY0_9RHOB</name>
<reference evidence="8 9" key="1">
    <citation type="submission" date="2018-09" db="EMBL/GenBank/DDBJ databases">
        <title>Gemmobacter lutimaris sp. nov., a marine bacterium isolated from tidal flat.</title>
        <authorList>
            <person name="Lee D.W."/>
            <person name="Yoo Y."/>
            <person name="Kim J.-J."/>
            <person name="Kim B.S."/>
        </authorList>
    </citation>
    <scope>NUCLEOTIDE SEQUENCE [LARGE SCALE GENOMIC DNA]</scope>
    <source>
        <strain evidence="8 9">YJ-T1-11</strain>
    </source>
</reference>
<dbReference type="InterPro" id="IPR032816">
    <property type="entry name" value="VTT_dom"/>
</dbReference>
<gene>
    <name evidence="8" type="ORF">D2N39_07215</name>
</gene>
<sequence>MMPEPDLVALIQSHGLLILAPLALIEGPVVTVIAAYLARLGLMDLPAVVICVILADVAGDALFYALGRHGRRLVPQRWLDRIGLTRPRLARLVRAFRAQGTRLLVVGKLTHSAGAAVLTAAGIARMDFGKFLLVNLLASIPKSLLFVGLGWVFGSAWQRIDDWIFHGALVLTALAALAGTLWFVHKRKVGR</sequence>
<dbReference type="InterPro" id="IPR051311">
    <property type="entry name" value="DedA_domain"/>
</dbReference>
<evidence type="ECO:0000313" key="9">
    <source>
        <dbReference type="Proteomes" id="UP000266649"/>
    </source>
</evidence>
<dbReference type="OrthoDB" id="9780918at2"/>
<protein>
    <recommendedName>
        <fullName evidence="7">VTT domain-containing protein</fullName>
    </recommendedName>
</protein>
<feature type="transmembrane region" description="Helical" evidence="6">
    <location>
        <begin position="163"/>
        <end position="184"/>
    </location>
</feature>
<evidence type="ECO:0000256" key="1">
    <source>
        <dbReference type="ARBA" id="ARBA00004651"/>
    </source>
</evidence>
<keyword evidence="5 6" id="KW-0472">Membrane</keyword>
<dbReference type="PANTHER" id="PTHR42709">
    <property type="entry name" value="ALKALINE PHOSPHATASE LIKE PROTEIN"/>
    <property type="match status" value="1"/>
</dbReference>
<feature type="transmembrane region" description="Helical" evidence="6">
    <location>
        <begin position="7"/>
        <end position="25"/>
    </location>
</feature>
<dbReference type="AlphaFoldDB" id="A0A398BNY0"/>
<comment type="subcellular location">
    <subcellularLocation>
        <location evidence="1">Cell membrane</location>
        <topology evidence="1">Multi-pass membrane protein</topology>
    </subcellularLocation>
</comment>
<dbReference type="PANTHER" id="PTHR42709:SF6">
    <property type="entry name" value="UNDECAPRENYL PHOSPHATE TRANSPORTER A"/>
    <property type="match status" value="1"/>
</dbReference>
<evidence type="ECO:0000256" key="4">
    <source>
        <dbReference type="ARBA" id="ARBA00022989"/>
    </source>
</evidence>
<accession>A0A398BNY0</accession>
<keyword evidence="4 6" id="KW-1133">Transmembrane helix</keyword>
<dbReference type="Pfam" id="PF09335">
    <property type="entry name" value="VTT_dom"/>
    <property type="match status" value="1"/>
</dbReference>
<evidence type="ECO:0000256" key="6">
    <source>
        <dbReference type="SAM" id="Phobius"/>
    </source>
</evidence>